<keyword evidence="2" id="KW-1185">Reference proteome</keyword>
<reference evidence="2" key="1">
    <citation type="journal article" date="2019" name="Int. J. Syst. Evol. Microbiol.">
        <title>The Global Catalogue of Microorganisms (GCM) 10K type strain sequencing project: providing services to taxonomists for standard genome sequencing and annotation.</title>
        <authorList>
            <consortium name="The Broad Institute Genomics Platform"/>
            <consortium name="The Broad Institute Genome Sequencing Center for Infectious Disease"/>
            <person name="Wu L."/>
            <person name="Ma J."/>
        </authorList>
    </citation>
    <scope>NUCLEOTIDE SEQUENCE [LARGE SCALE GENOMIC DNA]</scope>
    <source>
        <strain evidence="2">KLKA75</strain>
    </source>
</reference>
<sequence length="227" mass="23618">MLTSSLLAWTVLTGGCTRSGGWVCTIGASSASPGGHGRSSAADAAPPEGIDVEPMCRATGGADHCMTLPEKPAKVPTADVAAMAWDSFELPPPRPHTSPSGRSWVSLPTYLWIDASAWKPRLARASVDGQTVTMTGTPLRVDWSTGEAATTCDGPGTPYHRGGPPSTCAYTYRRATSATVTATVYYTVNWTCSGACDALSGSYGTFPASASTHLTVQEIQTRTDTPS</sequence>
<comment type="caution">
    <text evidence="1">The sequence shown here is derived from an EMBL/GenBank/DDBJ whole genome shotgun (WGS) entry which is preliminary data.</text>
</comment>
<evidence type="ECO:0000313" key="2">
    <source>
        <dbReference type="Proteomes" id="UP001595872"/>
    </source>
</evidence>
<dbReference type="RefSeq" id="WP_378251436.1">
    <property type="nucleotide sequence ID" value="NZ_JBHSIT010000001.1"/>
</dbReference>
<name>A0ABV9TSA7_9ACTN</name>
<evidence type="ECO:0000313" key="1">
    <source>
        <dbReference type="EMBL" id="MFC4905692.1"/>
    </source>
</evidence>
<accession>A0ABV9TSA7</accession>
<organism evidence="1 2">
    <name type="scientific">Actinomadura gamaensis</name>
    <dbReference type="NCBI Taxonomy" id="1763541"/>
    <lineage>
        <taxon>Bacteria</taxon>
        <taxon>Bacillati</taxon>
        <taxon>Actinomycetota</taxon>
        <taxon>Actinomycetes</taxon>
        <taxon>Streptosporangiales</taxon>
        <taxon>Thermomonosporaceae</taxon>
        <taxon>Actinomadura</taxon>
    </lineage>
</organism>
<protein>
    <submittedName>
        <fullName evidence="1">Uncharacterized protein</fullName>
    </submittedName>
</protein>
<proteinExistence type="predicted"/>
<dbReference type="Proteomes" id="UP001595872">
    <property type="component" value="Unassembled WGS sequence"/>
</dbReference>
<dbReference type="EMBL" id="JBHSIT010000001">
    <property type="protein sequence ID" value="MFC4905692.1"/>
    <property type="molecule type" value="Genomic_DNA"/>
</dbReference>
<gene>
    <name evidence="1" type="ORF">ACFPCY_00035</name>
</gene>